<feature type="compositionally biased region" description="Polar residues" evidence="5">
    <location>
        <begin position="176"/>
        <end position="194"/>
    </location>
</feature>
<organism evidence="7 8">
    <name type="scientific">Leersia perrieri</name>
    <dbReference type="NCBI Taxonomy" id="77586"/>
    <lineage>
        <taxon>Eukaryota</taxon>
        <taxon>Viridiplantae</taxon>
        <taxon>Streptophyta</taxon>
        <taxon>Embryophyta</taxon>
        <taxon>Tracheophyta</taxon>
        <taxon>Spermatophyta</taxon>
        <taxon>Magnoliopsida</taxon>
        <taxon>Liliopsida</taxon>
        <taxon>Poales</taxon>
        <taxon>Poaceae</taxon>
        <taxon>BOP clade</taxon>
        <taxon>Oryzoideae</taxon>
        <taxon>Oryzeae</taxon>
        <taxon>Oryzinae</taxon>
        <taxon>Leersia</taxon>
    </lineage>
</organism>
<dbReference type="Gene3D" id="3.30.40.10">
    <property type="entry name" value="Zinc/RING finger domain, C3HC4 (zinc finger)"/>
    <property type="match status" value="1"/>
</dbReference>
<name>A0A0D9VYT9_9ORYZ</name>
<reference evidence="7" key="3">
    <citation type="submission" date="2015-04" db="UniProtKB">
        <authorList>
            <consortium name="EnsemblPlants"/>
        </authorList>
    </citation>
    <scope>IDENTIFICATION</scope>
</reference>
<dbReference type="HOGENOM" id="CLU_039235_1_0_1"/>
<keyword evidence="1" id="KW-0479">Metal-binding</keyword>
<feature type="compositionally biased region" description="Basic and acidic residues" evidence="5">
    <location>
        <begin position="243"/>
        <end position="266"/>
    </location>
</feature>
<evidence type="ECO:0000313" key="7">
    <source>
        <dbReference type="EnsemblPlants" id="LPERR03G28180.1"/>
    </source>
</evidence>
<evidence type="ECO:0000256" key="3">
    <source>
        <dbReference type="ARBA" id="ARBA00022833"/>
    </source>
</evidence>
<feature type="compositionally biased region" description="Polar residues" evidence="5">
    <location>
        <begin position="315"/>
        <end position="324"/>
    </location>
</feature>
<proteinExistence type="predicted"/>
<evidence type="ECO:0000313" key="8">
    <source>
        <dbReference type="Proteomes" id="UP000032180"/>
    </source>
</evidence>
<feature type="compositionally biased region" description="Basic and acidic residues" evidence="5">
    <location>
        <begin position="195"/>
        <end position="215"/>
    </location>
</feature>
<dbReference type="SUPFAM" id="SSF57850">
    <property type="entry name" value="RING/U-box"/>
    <property type="match status" value="1"/>
</dbReference>
<dbReference type="InterPro" id="IPR044807">
    <property type="entry name" value="DRIP1-like"/>
</dbReference>
<feature type="region of interest" description="Disordered" evidence="5">
    <location>
        <begin position="228"/>
        <end position="326"/>
    </location>
</feature>
<dbReference type="Pfam" id="PF13923">
    <property type="entry name" value="zf-C3HC4_2"/>
    <property type="match status" value="1"/>
</dbReference>
<dbReference type="InterPro" id="IPR017907">
    <property type="entry name" value="Znf_RING_CS"/>
</dbReference>
<dbReference type="EnsemblPlants" id="LPERR03G28180.1">
    <property type="protein sequence ID" value="LPERR03G28180.1"/>
    <property type="gene ID" value="LPERR03G28180"/>
</dbReference>
<evidence type="ECO:0000256" key="2">
    <source>
        <dbReference type="ARBA" id="ARBA00022771"/>
    </source>
</evidence>
<dbReference type="PROSITE" id="PS50089">
    <property type="entry name" value="ZF_RING_2"/>
    <property type="match status" value="1"/>
</dbReference>
<dbReference type="PANTHER" id="PTHR46293:SF17">
    <property type="entry name" value="RING-TYPE DOMAIN-CONTAINING PROTEIN"/>
    <property type="match status" value="1"/>
</dbReference>
<sequence>MGDGEVRVRREALAARLTCPLCKGLFREATAITECLHTFCKECIMEKIDDEEIDCCPVCDISLGGDPEEKLRPDHNIQDIRNKVFPIKTGEVGAPKAPTVTLPVKRKERSLSSLVVDTPMVVDTPRVAMQTGMTGRRTKAARRTAVSHVNSPGNNGAIKLENKSEGRDHKTEKISAAQSTKMTKIGNKKQNNTEVDVKIEPFSEDRKDDNTIDKKDLKKPLNSLLDATSRTKFLRPSPKGRAAKKDKIKNSEDENPKRKDNKEDKVVVTGRKVMPSSNKVKLEEENNGNSSQSASSKDKTTSDYELRKGEHADSQQRLIGSTKTGGALHDEITTSVWFSLVPSPDQKGDPELPQLPAKYLRLKNGSLQVSSIQRYIKKKLDLANEDEVEITCHGEVVHPSTTLQNLRELWLNSSPTEEVEASLGAQAEEFVMVLEYRRPQQPPSP</sequence>
<feature type="region of interest" description="Disordered" evidence="5">
    <location>
        <begin position="144"/>
        <end position="215"/>
    </location>
</feature>
<dbReference type="AlphaFoldDB" id="A0A0D9VYT9"/>
<dbReference type="GO" id="GO:0004842">
    <property type="term" value="F:ubiquitin-protein transferase activity"/>
    <property type="evidence" value="ECO:0007669"/>
    <property type="project" value="InterPro"/>
</dbReference>
<evidence type="ECO:0000256" key="5">
    <source>
        <dbReference type="SAM" id="MobiDB-lite"/>
    </source>
</evidence>
<feature type="compositionally biased region" description="Basic and acidic residues" evidence="5">
    <location>
        <begin position="296"/>
        <end position="314"/>
    </location>
</feature>
<dbReference type="eggNOG" id="KOG2660">
    <property type="taxonomic scope" value="Eukaryota"/>
</dbReference>
<evidence type="ECO:0000256" key="4">
    <source>
        <dbReference type="PROSITE-ProRule" id="PRU00175"/>
    </source>
</evidence>
<feature type="domain" description="RING-type" evidence="6">
    <location>
        <begin position="19"/>
        <end position="60"/>
    </location>
</feature>
<protein>
    <recommendedName>
        <fullName evidence="6">RING-type domain-containing protein</fullName>
    </recommendedName>
</protein>
<dbReference type="STRING" id="77586.A0A0D9VYT9"/>
<dbReference type="Gramene" id="LPERR03G28180.1">
    <property type="protein sequence ID" value="LPERR03G28180.1"/>
    <property type="gene ID" value="LPERR03G28180"/>
</dbReference>
<feature type="compositionally biased region" description="Basic and acidic residues" evidence="5">
    <location>
        <begin position="160"/>
        <end position="173"/>
    </location>
</feature>
<keyword evidence="2 4" id="KW-0863">Zinc-finger</keyword>
<reference evidence="8" key="2">
    <citation type="submission" date="2013-12" db="EMBL/GenBank/DDBJ databases">
        <authorList>
            <person name="Yu Y."/>
            <person name="Lee S."/>
            <person name="de Baynast K."/>
            <person name="Wissotski M."/>
            <person name="Liu L."/>
            <person name="Talag J."/>
            <person name="Goicoechea J."/>
            <person name="Angelova A."/>
            <person name="Jetty R."/>
            <person name="Kudrna D."/>
            <person name="Golser W."/>
            <person name="Rivera L."/>
            <person name="Zhang J."/>
            <person name="Wing R."/>
        </authorList>
    </citation>
    <scope>NUCLEOTIDE SEQUENCE</scope>
</reference>
<evidence type="ECO:0000256" key="1">
    <source>
        <dbReference type="ARBA" id="ARBA00022723"/>
    </source>
</evidence>
<dbReference type="InterPro" id="IPR001841">
    <property type="entry name" value="Znf_RING"/>
</dbReference>
<keyword evidence="3" id="KW-0862">Zinc</keyword>
<evidence type="ECO:0000259" key="6">
    <source>
        <dbReference type="PROSITE" id="PS50089"/>
    </source>
</evidence>
<dbReference type="SMART" id="SM00184">
    <property type="entry name" value="RING"/>
    <property type="match status" value="1"/>
</dbReference>
<dbReference type="GO" id="GO:0008270">
    <property type="term" value="F:zinc ion binding"/>
    <property type="evidence" value="ECO:0007669"/>
    <property type="project" value="UniProtKB-KW"/>
</dbReference>
<reference evidence="7 8" key="1">
    <citation type="submission" date="2012-08" db="EMBL/GenBank/DDBJ databases">
        <title>Oryza genome evolution.</title>
        <authorList>
            <person name="Wing R.A."/>
        </authorList>
    </citation>
    <scope>NUCLEOTIDE SEQUENCE</scope>
</reference>
<dbReference type="CDD" id="cd16525">
    <property type="entry name" value="RING-HC_PCGF"/>
    <property type="match status" value="1"/>
</dbReference>
<dbReference type="InterPro" id="IPR013083">
    <property type="entry name" value="Znf_RING/FYVE/PHD"/>
</dbReference>
<accession>A0A0D9VYT9</accession>
<dbReference type="Proteomes" id="UP000032180">
    <property type="component" value="Chromosome 3"/>
</dbReference>
<dbReference type="PROSITE" id="PS00518">
    <property type="entry name" value="ZF_RING_1"/>
    <property type="match status" value="1"/>
</dbReference>
<keyword evidence="8" id="KW-1185">Reference proteome</keyword>
<dbReference type="Gene3D" id="3.10.20.90">
    <property type="entry name" value="Phosphatidylinositol 3-kinase Catalytic Subunit, Chain A, domain 1"/>
    <property type="match status" value="1"/>
</dbReference>
<dbReference type="PANTHER" id="PTHR46293">
    <property type="entry name" value="E3 UBIQUITIN PROTEIN LIGASE DRIP1"/>
    <property type="match status" value="1"/>
</dbReference>